<evidence type="ECO:0000256" key="2">
    <source>
        <dbReference type="SAM" id="Phobius"/>
    </source>
</evidence>
<protein>
    <recommendedName>
        <fullName evidence="5">Cardiolipin synthase N-terminal domain-containing protein</fullName>
    </recommendedName>
</protein>
<feature type="region of interest" description="Disordered" evidence="1">
    <location>
        <begin position="62"/>
        <end position="110"/>
    </location>
</feature>
<reference evidence="3 4" key="1">
    <citation type="submission" date="2024-09" db="EMBL/GenBank/DDBJ databases">
        <authorList>
            <person name="Sun Q."/>
            <person name="Mori K."/>
        </authorList>
    </citation>
    <scope>NUCLEOTIDE SEQUENCE [LARGE SCALE GENOMIC DNA]</scope>
    <source>
        <strain evidence="3 4">TBRC 7907</strain>
    </source>
</reference>
<evidence type="ECO:0008006" key="5">
    <source>
        <dbReference type="Google" id="ProtNLM"/>
    </source>
</evidence>
<keyword evidence="2" id="KW-0472">Membrane</keyword>
<feature type="compositionally biased region" description="Gly residues" evidence="1">
    <location>
        <begin position="99"/>
        <end position="110"/>
    </location>
</feature>
<keyword evidence="4" id="KW-1185">Reference proteome</keyword>
<accession>A0ABV6A7R9</accession>
<organism evidence="3 4">
    <name type="scientific">Allokutzneria oryzae</name>
    <dbReference type="NCBI Taxonomy" id="1378989"/>
    <lineage>
        <taxon>Bacteria</taxon>
        <taxon>Bacillati</taxon>
        <taxon>Actinomycetota</taxon>
        <taxon>Actinomycetes</taxon>
        <taxon>Pseudonocardiales</taxon>
        <taxon>Pseudonocardiaceae</taxon>
        <taxon>Allokutzneria</taxon>
    </lineage>
</organism>
<gene>
    <name evidence="3" type="ORF">ACFFQA_35220</name>
</gene>
<evidence type="ECO:0000256" key="1">
    <source>
        <dbReference type="SAM" id="MobiDB-lite"/>
    </source>
</evidence>
<sequence>MLWSEFARDGTGIVLFLVWLVLPPAYMLLIGFHFQRRWRRERRRLLDYLDEALAEVAAGRAPVTGQPPAVPQQFAPLPQPGTGRHARPVSGKNFEHRAGGVGPQHGGSLR</sequence>
<name>A0ABV6A7R9_9PSEU</name>
<proteinExistence type="predicted"/>
<comment type="caution">
    <text evidence="3">The sequence shown here is derived from an EMBL/GenBank/DDBJ whole genome shotgun (WGS) entry which is preliminary data.</text>
</comment>
<evidence type="ECO:0000313" key="3">
    <source>
        <dbReference type="EMBL" id="MFB9909216.1"/>
    </source>
</evidence>
<evidence type="ECO:0000313" key="4">
    <source>
        <dbReference type="Proteomes" id="UP001589693"/>
    </source>
</evidence>
<dbReference type="EMBL" id="JBHLZU010000033">
    <property type="protein sequence ID" value="MFB9909216.1"/>
    <property type="molecule type" value="Genomic_DNA"/>
</dbReference>
<dbReference type="RefSeq" id="WP_377861836.1">
    <property type="nucleotide sequence ID" value="NZ_JBHLZU010000033.1"/>
</dbReference>
<dbReference type="Proteomes" id="UP001589693">
    <property type="component" value="Unassembled WGS sequence"/>
</dbReference>
<feature type="transmembrane region" description="Helical" evidence="2">
    <location>
        <begin position="12"/>
        <end position="34"/>
    </location>
</feature>
<keyword evidence="2" id="KW-1133">Transmembrane helix</keyword>
<keyword evidence="2" id="KW-0812">Transmembrane</keyword>